<feature type="non-terminal residue" evidence="2">
    <location>
        <position position="245"/>
    </location>
</feature>
<dbReference type="RefSeq" id="WP_193996353.1">
    <property type="nucleotide sequence ID" value="NZ_JADEXP010000445.1"/>
</dbReference>
<dbReference type="EMBL" id="JADEXP010000445">
    <property type="protein sequence ID" value="MBE9070491.1"/>
    <property type="molecule type" value="Genomic_DNA"/>
</dbReference>
<keyword evidence="3" id="KW-1185">Reference proteome</keyword>
<evidence type="ECO:0000313" key="2">
    <source>
        <dbReference type="EMBL" id="MBE9070491.1"/>
    </source>
</evidence>
<evidence type="ECO:0000313" key="3">
    <source>
        <dbReference type="Proteomes" id="UP000615026"/>
    </source>
</evidence>
<feature type="domain" description="L-Lysine epsilon oxidase N-terminal" evidence="1">
    <location>
        <begin position="16"/>
        <end position="224"/>
    </location>
</feature>
<sequence>MSTDKAATDIAYYAIHPGLGVARVGNSRDEYYIGPEVTNPAQSGAFKDDQGAIKRQAARFRIYGYNKDGNAIREITADDPDTTIEWTVEIANKKAGWYEFVEALDLPGGPRADRRNANIPNQDRYKLDICPKPQTVSGKNAPPAPFDDGKFMGQTVYLGELRTDEKGRLLFLGGYGESHSAYADNPPASFGNNNGWCDDMSDGSVSAKVTIGGKELTVDPAWVVTAPPNYGTTLIGVKTMLDVMT</sequence>
<dbReference type="InterPro" id="IPR041168">
    <property type="entry name" value="LodA_N"/>
</dbReference>
<proteinExistence type="predicted"/>
<dbReference type="AlphaFoldDB" id="A0A929FB67"/>
<gene>
    <name evidence="2" type="ORF">IQ260_28000</name>
</gene>
<evidence type="ECO:0000259" key="1">
    <source>
        <dbReference type="Pfam" id="PF17990"/>
    </source>
</evidence>
<comment type="caution">
    <text evidence="2">The sequence shown here is derived from an EMBL/GenBank/DDBJ whole genome shotgun (WGS) entry which is preliminary data.</text>
</comment>
<accession>A0A929FB67</accession>
<reference evidence="2" key="1">
    <citation type="submission" date="2020-10" db="EMBL/GenBank/DDBJ databases">
        <authorList>
            <person name="Castelo-Branco R."/>
            <person name="Eusebio N."/>
            <person name="Adriana R."/>
            <person name="Vieira A."/>
            <person name="Brugerolle De Fraissinette N."/>
            <person name="Rezende De Castro R."/>
            <person name="Schneider M.P."/>
            <person name="Vasconcelos V."/>
            <person name="Leao P.N."/>
        </authorList>
    </citation>
    <scope>NUCLEOTIDE SEQUENCE</scope>
    <source>
        <strain evidence="2">LEGE 11479</strain>
    </source>
</reference>
<name>A0A929FB67_LEPEC</name>
<protein>
    <submittedName>
        <fullName evidence="2">LodA/GoxA family CTQ-dependent oxidase</fullName>
    </submittedName>
</protein>
<organism evidence="2 3">
    <name type="scientific">Leptolyngbya cf. ectocarpi LEGE 11479</name>
    <dbReference type="NCBI Taxonomy" id="1828722"/>
    <lineage>
        <taxon>Bacteria</taxon>
        <taxon>Bacillati</taxon>
        <taxon>Cyanobacteriota</taxon>
        <taxon>Cyanophyceae</taxon>
        <taxon>Leptolyngbyales</taxon>
        <taxon>Leptolyngbyaceae</taxon>
        <taxon>Leptolyngbya group</taxon>
        <taxon>Leptolyngbya</taxon>
    </lineage>
</organism>
<dbReference type="Proteomes" id="UP000615026">
    <property type="component" value="Unassembled WGS sequence"/>
</dbReference>
<dbReference type="Pfam" id="PF17990">
    <property type="entry name" value="LodA_N"/>
    <property type="match status" value="1"/>
</dbReference>